<evidence type="ECO:0000256" key="5">
    <source>
        <dbReference type="ARBA" id="ARBA00022729"/>
    </source>
</evidence>
<keyword evidence="9" id="KW-0325">Glycoprotein</keyword>
<dbReference type="GO" id="GO:0008083">
    <property type="term" value="F:growth factor activity"/>
    <property type="evidence" value="ECO:0007669"/>
    <property type="project" value="UniProtKB-KW"/>
</dbReference>
<keyword evidence="3" id="KW-0217">Developmental protein</keyword>
<name>A0A0U5KLR1_CUPSA</name>
<comment type="similarity">
    <text evidence="2 10">Belongs to the TGF-beta family.</text>
</comment>
<evidence type="ECO:0000256" key="11">
    <source>
        <dbReference type="SAM" id="SignalP"/>
    </source>
</evidence>
<evidence type="ECO:0000256" key="6">
    <source>
        <dbReference type="ARBA" id="ARBA00022782"/>
    </source>
</evidence>
<protein>
    <submittedName>
        <fullName evidence="13">Decapentaplegic transcription factor</fullName>
    </submittedName>
</protein>
<keyword evidence="6" id="KW-0221">Differentiation</keyword>
<feature type="signal peptide" evidence="11">
    <location>
        <begin position="1"/>
        <end position="21"/>
    </location>
</feature>
<gene>
    <name evidence="13" type="primary">decapentaplegic</name>
</gene>
<dbReference type="InterPro" id="IPR001839">
    <property type="entry name" value="TGF-b_C"/>
</dbReference>
<evidence type="ECO:0000256" key="7">
    <source>
        <dbReference type="ARBA" id="ARBA00023030"/>
    </source>
</evidence>
<dbReference type="PROSITE" id="PS51362">
    <property type="entry name" value="TGF_BETA_2"/>
    <property type="match status" value="1"/>
</dbReference>
<dbReference type="PANTHER" id="PTHR11848">
    <property type="entry name" value="TGF-BETA FAMILY"/>
    <property type="match status" value="1"/>
</dbReference>
<dbReference type="FunFam" id="2.10.90.10:FF:000103">
    <property type="entry name" value="Bone morphogenetic protein 16"/>
    <property type="match status" value="1"/>
</dbReference>
<dbReference type="PROSITE" id="PS00250">
    <property type="entry name" value="TGF_BETA_1"/>
    <property type="match status" value="1"/>
</dbReference>
<dbReference type="SMART" id="SM00204">
    <property type="entry name" value="TGFB"/>
    <property type="match status" value="1"/>
</dbReference>
<dbReference type="EMBL" id="LN899785">
    <property type="protein sequence ID" value="CUS58510.1"/>
    <property type="molecule type" value="mRNA"/>
</dbReference>
<evidence type="ECO:0000256" key="2">
    <source>
        <dbReference type="ARBA" id="ARBA00006656"/>
    </source>
</evidence>
<evidence type="ECO:0000256" key="4">
    <source>
        <dbReference type="ARBA" id="ARBA00022525"/>
    </source>
</evidence>
<keyword evidence="5 11" id="KW-0732">Signal</keyword>
<dbReference type="Gene3D" id="2.60.120.970">
    <property type="match status" value="1"/>
</dbReference>
<dbReference type="PANTHER" id="PTHR11848:SF263">
    <property type="entry name" value="PROTEIN DECAPENTAPLEGIC"/>
    <property type="match status" value="1"/>
</dbReference>
<evidence type="ECO:0000256" key="10">
    <source>
        <dbReference type="RuleBase" id="RU000354"/>
    </source>
</evidence>
<organism evidence="13">
    <name type="scientific">Cupiennius salei</name>
    <name type="common">American wandering spider</name>
    <dbReference type="NCBI Taxonomy" id="6928"/>
    <lineage>
        <taxon>Eukaryota</taxon>
        <taxon>Metazoa</taxon>
        <taxon>Ecdysozoa</taxon>
        <taxon>Arthropoda</taxon>
        <taxon>Chelicerata</taxon>
        <taxon>Arachnida</taxon>
        <taxon>Araneae</taxon>
        <taxon>Araneomorphae</taxon>
        <taxon>Entelegynae</taxon>
        <taxon>Lycosoidea</taxon>
        <taxon>Ctenidae</taxon>
        <taxon>Cupiennius</taxon>
    </lineage>
</organism>
<accession>A0A0U5KLR1</accession>
<dbReference type="Gene3D" id="2.10.90.10">
    <property type="entry name" value="Cystine-knot cytokines"/>
    <property type="match status" value="1"/>
</dbReference>
<sequence length="362" mass="41143">MRHRIWALLLVLLLVIPASWSAGVEPVDRSAIQQAERHLLAMFGLASRPPPSKSNKTISSYIKSLYEKQKKTGATDTIRCFRAKDIGGKNSCDPFRVKYQFDLSGFPENEKLWAAELVLYREGERQEHQSSSVHRVQVHDIVRPASKISDSILRQLDVRIMQGSSSGSWETFDVLPAVRRWLQDPSQNFGLFIQLASSLNRAEPQSVRLIRNAEEGQFQWSEHEPMLIIYSRDPNAKSASVLSRTKRSTRKHRRKGRRDNCRRHALYVDFYDVGWDDWILAPPGYDAYFCHGDCPFPLPDHLNATNHAIVQTLVNSANPAAVPRACCVPSEMSAISILHRDQNDMVVLSVYRDMVVEGCGCR</sequence>
<dbReference type="GO" id="GO:0030154">
    <property type="term" value="P:cell differentiation"/>
    <property type="evidence" value="ECO:0007669"/>
    <property type="project" value="UniProtKB-KW"/>
</dbReference>
<feature type="chain" id="PRO_5006860850" evidence="11">
    <location>
        <begin position="22"/>
        <end position="362"/>
    </location>
</feature>
<evidence type="ECO:0000256" key="9">
    <source>
        <dbReference type="ARBA" id="ARBA00023180"/>
    </source>
</evidence>
<dbReference type="InterPro" id="IPR029034">
    <property type="entry name" value="Cystine-knot_cytokine"/>
</dbReference>
<keyword evidence="7 10" id="KW-0339">Growth factor</keyword>
<dbReference type="GO" id="GO:0005125">
    <property type="term" value="F:cytokine activity"/>
    <property type="evidence" value="ECO:0007669"/>
    <property type="project" value="TreeGrafter"/>
</dbReference>
<comment type="subcellular location">
    <subcellularLocation>
        <location evidence="1">Secreted</location>
    </subcellularLocation>
</comment>
<reference evidence="13" key="1">
    <citation type="submission" date="2015-10" db="EMBL/GenBank/DDBJ databases">
        <authorList>
            <person name="Gilbert D.G."/>
        </authorList>
    </citation>
    <scope>NUCLEOTIDE SEQUENCE</scope>
    <source>
        <strain evidence="13">Cs3</strain>
    </source>
</reference>
<dbReference type="Pfam" id="PF00688">
    <property type="entry name" value="TGFb_propeptide"/>
    <property type="match status" value="1"/>
</dbReference>
<dbReference type="InterPro" id="IPR001111">
    <property type="entry name" value="TGF-b_propeptide"/>
</dbReference>
<evidence type="ECO:0000313" key="13">
    <source>
        <dbReference type="EMBL" id="CUS58510.1"/>
    </source>
</evidence>
<reference evidence="13" key="2">
    <citation type="submission" date="2016-01" db="EMBL/GenBank/DDBJ databases">
        <title>Differential expression of retinal determination genes in the principal and secondary eyes of Cupiennius salei Keyserling (1877) part 2.</title>
        <authorList>
            <person name="Samadi L."/>
            <person name="Schmid A."/>
            <person name="Eriksson B.J."/>
        </authorList>
    </citation>
    <scope>NUCLEOTIDE SEQUENCE</scope>
    <source>
        <strain evidence="13">Cs3</strain>
    </source>
</reference>
<dbReference type="SUPFAM" id="SSF57501">
    <property type="entry name" value="Cystine-knot cytokines"/>
    <property type="match status" value="1"/>
</dbReference>
<feature type="domain" description="TGF-beta family profile" evidence="12">
    <location>
        <begin position="244"/>
        <end position="362"/>
    </location>
</feature>
<keyword evidence="8" id="KW-1015">Disulfide bond</keyword>
<dbReference type="AlphaFoldDB" id="A0A0U5KLR1"/>
<dbReference type="InterPro" id="IPR015615">
    <property type="entry name" value="TGF-beta-rel"/>
</dbReference>
<dbReference type="GO" id="GO:0005615">
    <property type="term" value="C:extracellular space"/>
    <property type="evidence" value="ECO:0007669"/>
    <property type="project" value="TreeGrafter"/>
</dbReference>
<dbReference type="PRINTS" id="PR00669">
    <property type="entry name" value="INHIBINA"/>
</dbReference>
<evidence type="ECO:0000259" key="12">
    <source>
        <dbReference type="PROSITE" id="PS51362"/>
    </source>
</evidence>
<dbReference type="CDD" id="cd13760">
    <property type="entry name" value="TGF_beta_BMP2_like"/>
    <property type="match status" value="1"/>
</dbReference>
<proteinExistence type="evidence at transcript level"/>
<evidence type="ECO:0000256" key="8">
    <source>
        <dbReference type="ARBA" id="ARBA00023157"/>
    </source>
</evidence>
<dbReference type="GO" id="GO:0051240">
    <property type="term" value="P:positive regulation of multicellular organismal process"/>
    <property type="evidence" value="ECO:0007669"/>
    <property type="project" value="UniProtKB-ARBA"/>
</dbReference>
<dbReference type="InterPro" id="IPR017948">
    <property type="entry name" value="TGFb_CS"/>
</dbReference>
<evidence type="ECO:0000256" key="3">
    <source>
        <dbReference type="ARBA" id="ARBA00022473"/>
    </source>
</evidence>
<dbReference type="GO" id="GO:0051094">
    <property type="term" value="P:positive regulation of developmental process"/>
    <property type="evidence" value="ECO:0007669"/>
    <property type="project" value="UniProtKB-ARBA"/>
</dbReference>
<keyword evidence="4" id="KW-0964">Secreted</keyword>
<dbReference type="Pfam" id="PF00019">
    <property type="entry name" value="TGF_beta"/>
    <property type="match status" value="1"/>
</dbReference>
<evidence type="ECO:0000256" key="1">
    <source>
        <dbReference type="ARBA" id="ARBA00004613"/>
    </source>
</evidence>